<evidence type="ECO:0000256" key="1">
    <source>
        <dbReference type="SAM" id="MobiDB-lite"/>
    </source>
</evidence>
<dbReference type="EMBL" id="JAVBID010000013">
    <property type="protein sequence ID" value="MDV2424764.1"/>
    <property type="molecule type" value="Genomic_DNA"/>
</dbReference>
<dbReference type="Proteomes" id="UP001185631">
    <property type="component" value="Unassembled WGS sequence"/>
</dbReference>
<evidence type="ECO:0008006" key="4">
    <source>
        <dbReference type="Google" id="ProtNLM"/>
    </source>
</evidence>
<feature type="region of interest" description="Disordered" evidence="1">
    <location>
        <begin position="89"/>
        <end position="117"/>
    </location>
</feature>
<keyword evidence="3" id="KW-1185">Reference proteome</keyword>
<evidence type="ECO:0000313" key="3">
    <source>
        <dbReference type="Proteomes" id="UP001185631"/>
    </source>
</evidence>
<name>A0ABU3W9M8_9CORY</name>
<organism evidence="2 3">
    <name type="scientific">Corynebacterium curieae</name>
    <dbReference type="NCBI Taxonomy" id="2913500"/>
    <lineage>
        <taxon>Bacteria</taxon>
        <taxon>Bacillati</taxon>
        <taxon>Actinomycetota</taxon>
        <taxon>Actinomycetes</taxon>
        <taxon>Mycobacteriales</taxon>
        <taxon>Corynebacteriaceae</taxon>
        <taxon>Corynebacterium</taxon>
    </lineage>
</organism>
<gene>
    <name evidence="2" type="ORF">RAE13_10145</name>
</gene>
<proteinExistence type="predicted"/>
<sequence>MDADFGPAGARLVESITSEFDFSLEPAKLALLERAARTTDRIAQLEEAAAQAPLMVKGSQGQQVISPLIAESRAQTSLLDKLLKSLQLPDTDEDTAAKAEQRQRQAKKAAQTRWGNR</sequence>
<reference evidence="2 3" key="1">
    <citation type="submission" date="2023-08" db="EMBL/GenBank/DDBJ databases">
        <title>Genomic characterization of the C. tuberculostearicum species complex, a ubiquitous member of the human skin microbiome.</title>
        <authorList>
            <person name="Ahmed N."/>
            <person name="Deming C."/>
            <person name="Conlan S."/>
            <person name="Segre J."/>
        </authorList>
    </citation>
    <scope>NUCLEOTIDE SEQUENCE [LARGE SCALE GENOMIC DNA]</scope>
    <source>
        <strain evidence="2 3">CTNIH19</strain>
    </source>
</reference>
<protein>
    <recommendedName>
        <fullName evidence="4">Terminase small subunit</fullName>
    </recommendedName>
</protein>
<dbReference type="RefSeq" id="WP_316987142.1">
    <property type="nucleotide sequence ID" value="NZ_JAVBID010000013.1"/>
</dbReference>
<evidence type="ECO:0000313" key="2">
    <source>
        <dbReference type="EMBL" id="MDV2424764.1"/>
    </source>
</evidence>
<accession>A0ABU3W9M8</accession>
<comment type="caution">
    <text evidence="2">The sequence shown here is derived from an EMBL/GenBank/DDBJ whole genome shotgun (WGS) entry which is preliminary data.</text>
</comment>
<feature type="compositionally biased region" description="Low complexity" evidence="1">
    <location>
        <begin position="108"/>
        <end position="117"/>
    </location>
</feature>